<dbReference type="EMBL" id="JBHUPG010000020">
    <property type="protein sequence ID" value="MFD2912442.1"/>
    <property type="molecule type" value="Genomic_DNA"/>
</dbReference>
<dbReference type="CDD" id="cd02440">
    <property type="entry name" value="AdoMet_MTases"/>
    <property type="match status" value="1"/>
</dbReference>
<dbReference type="SUPFAM" id="SSF53335">
    <property type="entry name" value="S-adenosyl-L-methionine-dependent methyltransferases"/>
    <property type="match status" value="1"/>
</dbReference>
<dbReference type="PANTHER" id="PTHR43861">
    <property type="entry name" value="TRANS-ACONITATE 2-METHYLTRANSFERASE-RELATED"/>
    <property type="match status" value="1"/>
</dbReference>
<evidence type="ECO:0000313" key="3">
    <source>
        <dbReference type="EMBL" id="MFD2912442.1"/>
    </source>
</evidence>
<evidence type="ECO:0000259" key="2">
    <source>
        <dbReference type="Pfam" id="PF13649"/>
    </source>
</evidence>
<comment type="caution">
    <text evidence="3">The sequence shown here is derived from an EMBL/GenBank/DDBJ whole genome shotgun (WGS) entry which is preliminary data.</text>
</comment>
<evidence type="ECO:0000313" key="4">
    <source>
        <dbReference type="Proteomes" id="UP001597561"/>
    </source>
</evidence>
<evidence type="ECO:0000256" key="1">
    <source>
        <dbReference type="ARBA" id="ARBA00022679"/>
    </source>
</evidence>
<gene>
    <name evidence="3" type="ORF">ACFS5P_11205</name>
</gene>
<keyword evidence="4" id="KW-1185">Reference proteome</keyword>
<reference evidence="4" key="1">
    <citation type="journal article" date="2019" name="Int. J. Syst. Evol. Microbiol.">
        <title>The Global Catalogue of Microorganisms (GCM) 10K type strain sequencing project: providing services to taxonomists for standard genome sequencing and annotation.</title>
        <authorList>
            <consortium name="The Broad Institute Genomics Platform"/>
            <consortium name="The Broad Institute Genome Sequencing Center for Infectious Disease"/>
            <person name="Wu L."/>
            <person name="Ma J."/>
        </authorList>
    </citation>
    <scope>NUCLEOTIDE SEQUENCE [LARGE SCALE GENOMIC DNA]</scope>
    <source>
        <strain evidence="4">KCTC 13528</strain>
    </source>
</reference>
<dbReference type="RefSeq" id="WP_204730787.1">
    <property type="nucleotide sequence ID" value="NZ_JAFBDK010000024.1"/>
</dbReference>
<accession>A0ABW5ZHX7</accession>
<dbReference type="Gene3D" id="3.40.50.150">
    <property type="entry name" value="Vaccinia Virus protein VP39"/>
    <property type="match status" value="1"/>
</dbReference>
<keyword evidence="1" id="KW-0808">Transferase</keyword>
<dbReference type="Pfam" id="PF13649">
    <property type="entry name" value="Methyltransf_25"/>
    <property type="match status" value="1"/>
</dbReference>
<dbReference type="InterPro" id="IPR041698">
    <property type="entry name" value="Methyltransf_25"/>
</dbReference>
<name>A0ABW5ZHX7_9BACL</name>
<dbReference type="InterPro" id="IPR029063">
    <property type="entry name" value="SAM-dependent_MTases_sf"/>
</dbReference>
<proteinExistence type="predicted"/>
<organism evidence="3 4">
    <name type="scientific">Jeotgalibacillus terrae</name>
    <dbReference type="NCBI Taxonomy" id="587735"/>
    <lineage>
        <taxon>Bacteria</taxon>
        <taxon>Bacillati</taxon>
        <taxon>Bacillota</taxon>
        <taxon>Bacilli</taxon>
        <taxon>Bacillales</taxon>
        <taxon>Caryophanaceae</taxon>
        <taxon>Jeotgalibacillus</taxon>
    </lineage>
</organism>
<dbReference type="Gene3D" id="2.20.25.110">
    <property type="entry name" value="S-adenosyl-L-methionine-dependent methyltransferases"/>
    <property type="match status" value="1"/>
</dbReference>
<feature type="domain" description="Methyltransferase" evidence="2">
    <location>
        <begin position="125"/>
        <end position="216"/>
    </location>
</feature>
<protein>
    <submittedName>
        <fullName evidence="3">Class I SAM-dependent DNA methyltransferase</fullName>
    </submittedName>
</protein>
<sequence length="316" mass="37589">MDYTNINNYFFENNWIFFRLEEKFVLVDNEENYISFVSESLFLKITEYISTNKLEDEKEITLSHLVKKSKNMTSRPTKFELRSDTYSEYNFLAEFYDKHWGDFYEGLYPLIKKHYDEFAFPDEKILDICCGTGQFIRKLWNEGYNVTGLDGSEEMINVAKVNNPNVEFLVKDIRDFNFPNEYKMITCLFDSINHITKNEELLIVFKNVYNSLTEGGKFIFDVNTYRNFNDYWNNEFEIIEDQYRISIKTKFPVKPDIASMNIKVLSLQNDTILKENTILERCYETSEIKQMLLKCGFKSVNSLEDNSGRYIFIADI</sequence>
<dbReference type="Proteomes" id="UP001597561">
    <property type="component" value="Unassembled WGS sequence"/>
</dbReference>
<dbReference type="GO" id="GO:0032259">
    <property type="term" value="P:methylation"/>
    <property type="evidence" value="ECO:0007669"/>
    <property type="project" value="UniProtKB-KW"/>
</dbReference>
<dbReference type="GO" id="GO:0008168">
    <property type="term" value="F:methyltransferase activity"/>
    <property type="evidence" value="ECO:0007669"/>
    <property type="project" value="UniProtKB-KW"/>
</dbReference>
<keyword evidence="3" id="KW-0489">Methyltransferase</keyword>